<feature type="compositionally biased region" description="Low complexity" evidence="1">
    <location>
        <begin position="63"/>
        <end position="83"/>
    </location>
</feature>
<organism evidence="2 3">
    <name type="scientific">Panicum virgatum</name>
    <name type="common">Blackwell switchgrass</name>
    <dbReference type="NCBI Taxonomy" id="38727"/>
    <lineage>
        <taxon>Eukaryota</taxon>
        <taxon>Viridiplantae</taxon>
        <taxon>Streptophyta</taxon>
        <taxon>Embryophyta</taxon>
        <taxon>Tracheophyta</taxon>
        <taxon>Spermatophyta</taxon>
        <taxon>Magnoliopsida</taxon>
        <taxon>Liliopsida</taxon>
        <taxon>Poales</taxon>
        <taxon>Poaceae</taxon>
        <taxon>PACMAD clade</taxon>
        <taxon>Panicoideae</taxon>
        <taxon>Panicodae</taxon>
        <taxon>Paniceae</taxon>
        <taxon>Panicinae</taxon>
        <taxon>Panicum</taxon>
        <taxon>Panicum sect. Hiantes</taxon>
    </lineage>
</organism>
<protein>
    <submittedName>
        <fullName evidence="2">Uncharacterized protein</fullName>
    </submittedName>
</protein>
<dbReference type="EMBL" id="CM029048">
    <property type="protein sequence ID" value="KAG2580753.1"/>
    <property type="molecule type" value="Genomic_DNA"/>
</dbReference>
<keyword evidence="3" id="KW-1185">Reference proteome</keyword>
<feature type="region of interest" description="Disordered" evidence="1">
    <location>
        <begin position="19"/>
        <end position="90"/>
    </location>
</feature>
<accession>A0A8T0R710</accession>
<sequence>MPACVDCVDRGLFSANGHDWSDSMMKLINPPTSPTRSYPTPRRRRPPPHRRPLVVRSPPPARRPVAAALSASARRLPRLPSSPGTTSGALLSPAEMAPLAVTAAAALACTTSAALGRDRRRRLGLQLEFHGGPQLPELPLVLRHLPRPETTVSHRHRTF</sequence>
<comment type="caution">
    <text evidence="2">The sequence shown here is derived from an EMBL/GenBank/DDBJ whole genome shotgun (WGS) entry which is preliminary data.</text>
</comment>
<evidence type="ECO:0000313" key="3">
    <source>
        <dbReference type="Proteomes" id="UP000823388"/>
    </source>
</evidence>
<reference evidence="2" key="1">
    <citation type="submission" date="2020-05" db="EMBL/GenBank/DDBJ databases">
        <title>WGS assembly of Panicum virgatum.</title>
        <authorList>
            <person name="Lovell J.T."/>
            <person name="Jenkins J."/>
            <person name="Shu S."/>
            <person name="Juenger T.E."/>
            <person name="Schmutz J."/>
        </authorList>
    </citation>
    <scope>NUCLEOTIDE SEQUENCE</scope>
    <source>
        <strain evidence="2">AP13</strain>
    </source>
</reference>
<dbReference type="Proteomes" id="UP000823388">
    <property type="component" value="Chromosome 6N"/>
</dbReference>
<feature type="compositionally biased region" description="Basic residues" evidence="1">
    <location>
        <begin position="41"/>
        <end position="53"/>
    </location>
</feature>
<evidence type="ECO:0000313" key="2">
    <source>
        <dbReference type="EMBL" id="KAG2580753.1"/>
    </source>
</evidence>
<gene>
    <name evidence="2" type="ORF">PVAP13_6NG362932</name>
</gene>
<evidence type="ECO:0000256" key="1">
    <source>
        <dbReference type="SAM" id="MobiDB-lite"/>
    </source>
</evidence>
<dbReference type="AlphaFoldDB" id="A0A8T0R710"/>
<name>A0A8T0R710_PANVG</name>
<proteinExistence type="predicted"/>